<keyword evidence="5" id="KW-0378">Hydrolase</keyword>
<proteinExistence type="predicted"/>
<dbReference type="GO" id="GO:0004540">
    <property type="term" value="F:RNA nuclease activity"/>
    <property type="evidence" value="ECO:0007669"/>
    <property type="project" value="InterPro"/>
</dbReference>
<evidence type="ECO:0000313" key="7">
    <source>
        <dbReference type="Proteomes" id="UP000315525"/>
    </source>
</evidence>
<evidence type="ECO:0000256" key="5">
    <source>
        <dbReference type="ARBA" id="ARBA00022801"/>
    </source>
</evidence>
<evidence type="ECO:0000256" key="3">
    <source>
        <dbReference type="ARBA" id="ARBA00022722"/>
    </source>
</evidence>
<dbReference type="PANTHER" id="PTHR34139:SF1">
    <property type="entry name" value="RNASE MJ1380-RELATED"/>
    <property type="match status" value="1"/>
</dbReference>
<dbReference type="InterPro" id="IPR008201">
    <property type="entry name" value="HepT-like"/>
</dbReference>
<dbReference type="AlphaFoldDB" id="A0A523UNM3"/>
<dbReference type="Pfam" id="PF01934">
    <property type="entry name" value="HepT-like"/>
    <property type="match status" value="1"/>
</dbReference>
<evidence type="ECO:0000313" key="6">
    <source>
        <dbReference type="EMBL" id="TET43901.1"/>
    </source>
</evidence>
<evidence type="ECO:0000256" key="4">
    <source>
        <dbReference type="ARBA" id="ARBA00022741"/>
    </source>
</evidence>
<dbReference type="EMBL" id="SOJN01000143">
    <property type="protein sequence ID" value="TET43901.1"/>
    <property type="molecule type" value="Genomic_DNA"/>
</dbReference>
<name>A0A523UNM3_UNCT6</name>
<reference evidence="6 7" key="1">
    <citation type="submission" date="2019-03" db="EMBL/GenBank/DDBJ databases">
        <title>Metabolic potential of uncultured bacteria and archaea associated with petroleum seepage in deep-sea sediments.</title>
        <authorList>
            <person name="Dong X."/>
            <person name="Hubert C."/>
        </authorList>
    </citation>
    <scope>NUCLEOTIDE SEQUENCE [LARGE SCALE GENOMIC DNA]</scope>
    <source>
        <strain evidence="6">E44_bin18</strain>
    </source>
</reference>
<protein>
    <submittedName>
        <fullName evidence="6">DUF86 domain-containing protein</fullName>
    </submittedName>
</protein>
<gene>
    <name evidence="6" type="ORF">E3J62_11845</name>
</gene>
<dbReference type="GO" id="GO:0110001">
    <property type="term" value="C:toxin-antitoxin complex"/>
    <property type="evidence" value="ECO:0007669"/>
    <property type="project" value="InterPro"/>
</dbReference>
<dbReference type="GO" id="GO:0000166">
    <property type="term" value="F:nucleotide binding"/>
    <property type="evidence" value="ECO:0007669"/>
    <property type="project" value="UniProtKB-KW"/>
</dbReference>
<keyword evidence="2" id="KW-1277">Toxin-antitoxin system</keyword>
<dbReference type="PANTHER" id="PTHR34139">
    <property type="entry name" value="UPF0331 PROTEIN MJ0127"/>
    <property type="match status" value="1"/>
</dbReference>
<accession>A0A523UNM3</accession>
<keyword evidence="3" id="KW-0540">Nuclease</keyword>
<keyword evidence="4" id="KW-0547">Nucleotide-binding</keyword>
<comment type="caution">
    <text evidence="6">The sequence shown here is derived from an EMBL/GenBank/DDBJ whole genome shotgun (WGS) entry which is preliminary data.</text>
</comment>
<keyword evidence="1" id="KW-0597">Phosphoprotein</keyword>
<dbReference type="GO" id="GO:0016787">
    <property type="term" value="F:hydrolase activity"/>
    <property type="evidence" value="ECO:0007669"/>
    <property type="project" value="UniProtKB-KW"/>
</dbReference>
<evidence type="ECO:0000256" key="2">
    <source>
        <dbReference type="ARBA" id="ARBA00022649"/>
    </source>
</evidence>
<organism evidence="6 7">
    <name type="scientific">candidate division TA06 bacterium</name>
    <dbReference type="NCBI Taxonomy" id="2250710"/>
    <lineage>
        <taxon>Bacteria</taxon>
        <taxon>Bacteria division TA06</taxon>
    </lineage>
</organism>
<dbReference type="Proteomes" id="UP000315525">
    <property type="component" value="Unassembled WGS sequence"/>
</dbReference>
<dbReference type="InterPro" id="IPR051813">
    <property type="entry name" value="HepT_RNase_toxin"/>
</dbReference>
<sequence length="115" mass="13486">MPRDYRAYLRDILEAIRKIEKYRKGLSYDDFVKDELVQDAIVRNLELLGEASENIPEDVRKKSPDVEWRKLAGLRDILIHAYFGIDTVVVWDVVEKKIPELKEKISDLLSQMPGR</sequence>
<evidence type="ECO:0000256" key="1">
    <source>
        <dbReference type="ARBA" id="ARBA00022553"/>
    </source>
</evidence>